<organism evidence="1 2">
    <name type="scientific">Bacillus thuringiensis</name>
    <dbReference type="NCBI Taxonomy" id="1428"/>
    <lineage>
        <taxon>Bacteria</taxon>
        <taxon>Bacillati</taxon>
        <taxon>Bacillota</taxon>
        <taxon>Bacilli</taxon>
        <taxon>Bacillales</taxon>
        <taxon>Bacillaceae</taxon>
        <taxon>Bacillus</taxon>
        <taxon>Bacillus cereus group</taxon>
    </lineage>
</organism>
<accession>A0A9W3SJE3</accession>
<geneLocation type="plasmid" evidence="1 2">
    <name>p120416</name>
</geneLocation>
<proteinExistence type="predicted"/>
<evidence type="ECO:0000313" key="2">
    <source>
        <dbReference type="Proteomes" id="UP000092743"/>
    </source>
</evidence>
<dbReference type="AlphaFoldDB" id="A0A9W3SJE3"/>
<name>A0A9W3SJE3_BACTU</name>
<dbReference type="EMBL" id="CP015354">
    <property type="protein sequence ID" value="ANS52162.1"/>
    <property type="molecule type" value="Genomic_DNA"/>
</dbReference>
<sequence length="33" mass="3974">MKISVSEWKALRKETKLKLLRYAVLESKNRRVV</sequence>
<evidence type="ECO:0000313" key="1">
    <source>
        <dbReference type="EMBL" id="ANS52162.1"/>
    </source>
</evidence>
<gene>
    <name evidence="1" type="ORF">BT246_68710</name>
</gene>
<dbReference type="Proteomes" id="UP000092743">
    <property type="component" value="Plasmid p120416"/>
</dbReference>
<keyword evidence="1" id="KW-0614">Plasmid</keyword>
<reference evidence="1 2" key="1">
    <citation type="submission" date="2016-04" db="EMBL/GenBank/DDBJ databases">
        <title>High quality genome of the nematocidal Bacillus thuringiensis MYBT18246.</title>
        <authorList>
            <person name="Hollensteiner J."/>
            <person name="Poehlein A."/>
            <person name="Sproeer C."/>
            <person name="Bunk B."/>
            <person name="Rosenstiel P."/>
            <person name="Schulenburg H."/>
            <person name="Liesegang H."/>
        </authorList>
    </citation>
    <scope>NUCLEOTIDE SEQUENCE [LARGE SCALE GENOMIC DNA]</scope>
    <source>
        <strain evidence="1 2">MYBT18246</strain>
        <plasmid evidence="1 2">p120416</plasmid>
    </source>
</reference>
<protein>
    <submittedName>
        <fullName evidence="1">Uncharacterized protein</fullName>
    </submittedName>
</protein>